<feature type="compositionally biased region" description="Acidic residues" evidence="7">
    <location>
        <begin position="920"/>
        <end position="943"/>
    </location>
</feature>
<keyword evidence="3 8" id="KW-0812">Transmembrane</keyword>
<keyword evidence="12" id="KW-1185">Reference proteome</keyword>
<comment type="caution">
    <text evidence="11">The sequence shown here is derived from an EMBL/GenBank/DDBJ whole genome shotgun (WGS) entry which is preliminary data.</text>
</comment>
<feature type="transmembrane region" description="Helical" evidence="8">
    <location>
        <begin position="526"/>
        <end position="548"/>
    </location>
</feature>
<feature type="signal peptide" evidence="9">
    <location>
        <begin position="1"/>
        <end position="17"/>
    </location>
</feature>
<dbReference type="InterPro" id="IPR059081">
    <property type="entry name" value="PRRT3-4"/>
</dbReference>
<evidence type="ECO:0000259" key="10">
    <source>
        <dbReference type="Pfam" id="PF25987"/>
    </source>
</evidence>
<dbReference type="PANTHER" id="PTHR35578:SF6">
    <property type="entry name" value="PROLINE-RICH TRANSMEMBRANE PROTEIN 4"/>
    <property type="match status" value="1"/>
</dbReference>
<feature type="chain" id="PRO_5043517601" description="Proline-rich transmembrane protein 3/4 domain-containing protein" evidence="9">
    <location>
        <begin position="18"/>
        <end position="1353"/>
    </location>
</feature>
<reference evidence="11 12" key="1">
    <citation type="submission" date="2021-06" db="EMBL/GenBank/DDBJ databases">
        <title>Caerostris darwini draft genome.</title>
        <authorList>
            <person name="Kono N."/>
            <person name="Arakawa K."/>
        </authorList>
    </citation>
    <scope>NUCLEOTIDE SEQUENCE [LARGE SCALE GENOMIC DNA]</scope>
</reference>
<evidence type="ECO:0000256" key="9">
    <source>
        <dbReference type="SAM" id="SignalP"/>
    </source>
</evidence>
<dbReference type="InterPro" id="IPR052836">
    <property type="entry name" value="PRRT_domain-containing"/>
</dbReference>
<sequence length="1353" mass="151462">MLFPALLLIAWVTATISAPSPLSSQKETHVQIPIQDLPNLSSGESFWISSAIFRNLKESIAPHLRHPVEVGETFGTRSYRSSVSLDGDNVENKALTGRKMNIRSFSRRNNASTPTNKNILLYDNGENGDKMTHVSHSRGHRDLHAMKEGNGVENGTLVYDHDHFHYVSPALEEKTDLTINDSAELSHIRNFEESSLNGENGKENIWNDEKGDDFEISTLFNMTFSGDKIFGSKKEFENNKSDIHIKINSSDKEKLFSSFGDNDEINIEKQLKLLPKTFNEKHTFANETKHKIPSSIRNSEGNTTTIQPNSNQFVQNQSNSTNISVNHKSTTGVSKFINRQNYTNSKVPFNSSVFQSTVLQPKTKVTSNHFPMQQDGAYEIMTSTDIFVDNSEHYNSKLLNDDSKSIEDEFLKNVSPTTQSSSVITTPDSHMNDPPFRGPNVPKEFEKFHEEKDEIKSDYHGPNSIVESPSFHSSNSGEEWKQARKLWGIAWDCHCYVMGALFAIIAFYSFISLLRIKTFVTLFSTGYYTIINLIILVTCLLRALYLLYDPYNLTGKYPDLASRILMKITLPNLTTCFCILFLALLKFTNTQFLTAKFQRPSVLAIVIIFIFSLFFTLEIATSNFNASSLVLLVCYLVIVSFASFSSICYFLIFKRLHHRALRKQGEMIRLTFTKMHIDGAQLPKKLPKPTLGLAVKLVLICSFIQIALFFLSPYGMVFLRGLFPITEVPNPWFWWGYQLSCRILELMLCATLSFVATQPLKHYEIDDNRFCSILMWFPCSSFAECFEKEEVVDFEAHSDNYANPQGLRSTEFNAVANTRRLQTNSLPTFRTPLTEVDTNLPMRTLPCSGRHTNHASALSLLSYYRSKRTLSLSTNEGLEDLERTLCNQTVSSSDGRNTLRPASMLYKDNGFIRFRRETDPEQPMEMSDEDENTQDADTSLDDADSTKANVGSSFHSLLEGDVVQNTLSPFFQIGYKRRFRKMSRVSIETTDYSADVSSDQLSNVVNLRSGLSSSALDFNTRKYGSTCSSESAANSFDVTFFLNSNSSPEMQTSPTSTTPASLNIGSAYRSETEDDKTSSVEGHEVMLRSVSPIVKRASSGRLSLNLNLHTATDTNHSNGHVNVACGTEDITPDSAVYLDLHLSRENSISPTIPQCLFPSNNILPTKLSPIDSFAKSTDGISPLSPESSSGSQSISPTSQSLSELRTSNSYVVPRSRKHSRGLLCKLRGSTFSLNAAFYGYEPLKHVESKKNRKKIERSSSDRRPLSEGQLELNQRMTPLGESWHRATASGSGHLGDSGLLGDCGVAMVDVASQTEDTDPSECSHKICCKQFIKSSTDTESQALIAPPFSNMKK</sequence>
<gene>
    <name evidence="11" type="primary">AVEN_39474_1</name>
    <name evidence="11" type="ORF">CDAR_224211</name>
</gene>
<evidence type="ECO:0000256" key="8">
    <source>
        <dbReference type="SAM" id="Phobius"/>
    </source>
</evidence>
<feature type="transmembrane region" description="Helical" evidence="8">
    <location>
        <begin position="496"/>
        <end position="514"/>
    </location>
</feature>
<feature type="domain" description="Proline-rich transmembrane protein 3/4" evidence="10">
    <location>
        <begin position="471"/>
        <end position="771"/>
    </location>
</feature>
<dbReference type="Proteomes" id="UP001054837">
    <property type="component" value="Unassembled WGS sequence"/>
</dbReference>
<evidence type="ECO:0000256" key="7">
    <source>
        <dbReference type="SAM" id="MobiDB-lite"/>
    </source>
</evidence>
<feature type="region of interest" description="Disordered" evidence="7">
    <location>
        <begin position="918"/>
        <end position="945"/>
    </location>
</feature>
<proteinExistence type="predicted"/>
<feature type="compositionally biased region" description="Basic and acidic residues" evidence="7">
    <location>
        <begin position="1256"/>
        <end position="1265"/>
    </location>
</feature>
<feature type="compositionally biased region" description="Low complexity" evidence="7">
    <location>
        <begin position="1179"/>
        <end position="1203"/>
    </location>
</feature>
<accession>A0AAV4WQR7</accession>
<protein>
    <recommendedName>
        <fullName evidence="10">Proline-rich transmembrane protein 3/4 domain-containing protein</fullName>
    </recommendedName>
</protein>
<evidence type="ECO:0000256" key="4">
    <source>
        <dbReference type="ARBA" id="ARBA00022729"/>
    </source>
</evidence>
<evidence type="ECO:0000256" key="2">
    <source>
        <dbReference type="ARBA" id="ARBA00022553"/>
    </source>
</evidence>
<feature type="transmembrane region" description="Helical" evidence="8">
    <location>
        <begin position="568"/>
        <end position="588"/>
    </location>
</feature>
<dbReference type="Pfam" id="PF25987">
    <property type="entry name" value="PRRT3"/>
    <property type="match status" value="1"/>
</dbReference>
<name>A0AAV4WQR7_9ARAC</name>
<evidence type="ECO:0000313" key="12">
    <source>
        <dbReference type="Proteomes" id="UP001054837"/>
    </source>
</evidence>
<organism evidence="11 12">
    <name type="scientific">Caerostris darwini</name>
    <dbReference type="NCBI Taxonomy" id="1538125"/>
    <lineage>
        <taxon>Eukaryota</taxon>
        <taxon>Metazoa</taxon>
        <taxon>Ecdysozoa</taxon>
        <taxon>Arthropoda</taxon>
        <taxon>Chelicerata</taxon>
        <taxon>Arachnida</taxon>
        <taxon>Araneae</taxon>
        <taxon>Araneomorphae</taxon>
        <taxon>Entelegynae</taxon>
        <taxon>Araneoidea</taxon>
        <taxon>Araneidae</taxon>
        <taxon>Caerostris</taxon>
    </lineage>
</organism>
<feature type="region of interest" description="Disordered" evidence="7">
    <location>
        <begin position="1248"/>
        <end position="1270"/>
    </location>
</feature>
<feature type="transmembrane region" description="Helical" evidence="8">
    <location>
        <begin position="629"/>
        <end position="653"/>
    </location>
</feature>
<dbReference type="PANTHER" id="PTHR35578">
    <property type="entry name" value="PROLINE-RICH TRANSMEMBRANE PROTEIN 4-RELATED"/>
    <property type="match status" value="1"/>
</dbReference>
<feature type="transmembrane region" description="Helical" evidence="8">
    <location>
        <begin position="693"/>
        <end position="712"/>
    </location>
</feature>
<evidence type="ECO:0000256" key="3">
    <source>
        <dbReference type="ARBA" id="ARBA00022692"/>
    </source>
</evidence>
<keyword evidence="2" id="KW-0597">Phosphoprotein</keyword>
<dbReference type="EMBL" id="BPLQ01014871">
    <property type="protein sequence ID" value="GIY83910.1"/>
    <property type="molecule type" value="Genomic_DNA"/>
</dbReference>
<evidence type="ECO:0000256" key="6">
    <source>
        <dbReference type="ARBA" id="ARBA00023136"/>
    </source>
</evidence>
<keyword evidence="5 8" id="KW-1133">Transmembrane helix</keyword>
<feature type="region of interest" description="Disordered" evidence="7">
    <location>
        <begin position="1174"/>
        <end position="1212"/>
    </location>
</feature>
<keyword evidence="6 8" id="KW-0472">Membrane</keyword>
<comment type="subcellular location">
    <subcellularLocation>
        <location evidence="1">Membrane</location>
        <topology evidence="1">Multi-pass membrane protein</topology>
    </subcellularLocation>
</comment>
<evidence type="ECO:0000256" key="1">
    <source>
        <dbReference type="ARBA" id="ARBA00004141"/>
    </source>
</evidence>
<feature type="transmembrane region" description="Helical" evidence="8">
    <location>
        <begin position="600"/>
        <end position="617"/>
    </location>
</feature>
<keyword evidence="4 9" id="KW-0732">Signal</keyword>
<evidence type="ECO:0000256" key="5">
    <source>
        <dbReference type="ARBA" id="ARBA00022989"/>
    </source>
</evidence>
<evidence type="ECO:0000313" key="11">
    <source>
        <dbReference type="EMBL" id="GIY83910.1"/>
    </source>
</evidence>